<reference evidence="2" key="1">
    <citation type="submission" date="2020-11" db="EMBL/GenBank/DDBJ databases">
        <title>Enhanced detection system for hospital associated transmission using whole genome sequencing surveillance.</title>
        <authorList>
            <person name="Harrison L.H."/>
            <person name="Van Tyne D."/>
            <person name="Marsh J.W."/>
            <person name="Griffith M.P."/>
            <person name="Snyder D.J."/>
            <person name="Cooper V.S."/>
            <person name="Mustapha M."/>
        </authorList>
    </citation>
    <scope>NUCLEOTIDE SEQUENCE</scope>
    <source>
        <strain evidence="2">STEN00092</strain>
    </source>
</reference>
<accession>A0AA40XUI4</accession>
<protein>
    <submittedName>
        <fullName evidence="2">TraB/GumN family protein</fullName>
    </submittedName>
</protein>
<dbReference type="CDD" id="cd14788">
    <property type="entry name" value="GumN"/>
    <property type="match status" value="1"/>
</dbReference>
<comment type="caution">
    <text evidence="2">The sequence shown here is derived from an EMBL/GenBank/DDBJ whole genome shotgun (WGS) entry which is preliminary data.</text>
</comment>
<dbReference type="InterPro" id="IPR002816">
    <property type="entry name" value="TraB/PrgY/GumN_fam"/>
</dbReference>
<gene>
    <name evidence="2" type="ORF">I5U57_00105</name>
</gene>
<sequence>MDRFHSPSITLAAIALMAMAPINGYATDQENADATHLPAIHAVHSAPGPRIWQFRKGSSTLLVLGTIQPLRKSLSIDTRSVEAAISTSDAILSPPGVTVEHDGGVFRSLILWPAIRKLKFLSGRRTLRDELTEEEYTRLSDLKILYGLHDASIERMRPMYAAWKIHDAALQFSGARAGEPLSRAIDRMARDHGIPMINARFPMRVRGGRETIQNFHIDSVKDRKCFSDATSSLRPWLDNLDELGHAWAEGDIESGALLHAPPSPSRCWARLTNDAIATTMNIDLDIQRRTHWVAVLRSTTSRHSTVFTTLPLDDLLHSRGMAAVLVDEGYIPDARVFFGDQPRPPNIGASETSNHPDG</sequence>
<feature type="chain" id="PRO_5041277945" evidence="1">
    <location>
        <begin position="27"/>
        <end position="358"/>
    </location>
</feature>
<dbReference type="AlphaFoldDB" id="A0AA40XUI4"/>
<evidence type="ECO:0000313" key="2">
    <source>
        <dbReference type="EMBL" id="MBH1637845.1"/>
    </source>
</evidence>
<dbReference type="Pfam" id="PF01963">
    <property type="entry name" value="TraB_PrgY_gumN"/>
    <property type="match status" value="1"/>
</dbReference>
<evidence type="ECO:0000313" key="3">
    <source>
        <dbReference type="Proteomes" id="UP000616785"/>
    </source>
</evidence>
<proteinExistence type="predicted"/>
<keyword evidence="1" id="KW-0732">Signal</keyword>
<feature type="signal peptide" evidence="1">
    <location>
        <begin position="1"/>
        <end position="26"/>
    </location>
</feature>
<name>A0AA40XUI4_STEMA</name>
<dbReference type="EMBL" id="JADUNO010000001">
    <property type="protein sequence ID" value="MBH1637845.1"/>
    <property type="molecule type" value="Genomic_DNA"/>
</dbReference>
<evidence type="ECO:0000256" key="1">
    <source>
        <dbReference type="SAM" id="SignalP"/>
    </source>
</evidence>
<dbReference type="Proteomes" id="UP000616785">
    <property type="component" value="Unassembled WGS sequence"/>
</dbReference>
<organism evidence="2 3">
    <name type="scientific">Stenotrophomonas maltophilia</name>
    <name type="common">Pseudomonas maltophilia</name>
    <name type="synonym">Xanthomonas maltophilia</name>
    <dbReference type="NCBI Taxonomy" id="40324"/>
    <lineage>
        <taxon>Bacteria</taxon>
        <taxon>Pseudomonadati</taxon>
        <taxon>Pseudomonadota</taxon>
        <taxon>Gammaproteobacteria</taxon>
        <taxon>Lysobacterales</taxon>
        <taxon>Lysobacteraceae</taxon>
        <taxon>Stenotrophomonas</taxon>
        <taxon>Stenotrophomonas maltophilia group</taxon>
    </lineage>
</organism>